<dbReference type="GeneID" id="66457315"/>
<dbReference type="Proteomes" id="UP001059745">
    <property type="component" value="Chromosome 1"/>
</dbReference>
<sequence length="63" mass="6701">MIAFTPAGISTLRTYLALLGFRNFSSCIVMLVLDTEALPGMALDLGKLSLLLAPARSAHATHK</sequence>
<evidence type="ECO:0000313" key="1">
    <source>
        <dbReference type="EMBL" id="UWX71483.1"/>
    </source>
</evidence>
<evidence type="ECO:0000313" key="2">
    <source>
        <dbReference type="Proteomes" id="UP001059745"/>
    </source>
</evidence>
<dbReference type="RefSeq" id="WP_046578536.1">
    <property type="nucleotide sequence ID" value="NZ_CADEPT010000004.1"/>
</dbReference>
<dbReference type="EMBL" id="CP104214">
    <property type="protein sequence ID" value="UWX71483.1"/>
    <property type="molecule type" value="Genomic_DNA"/>
</dbReference>
<organism evidence="1 2">
    <name type="scientific">Burkholderia gladioli</name>
    <name type="common">Pseudomonas marginata</name>
    <name type="synonym">Phytomonas marginata</name>
    <dbReference type="NCBI Taxonomy" id="28095"/>
    <lineage>
        <taxon>Bacteria</taxon>
        <taxon>Pseudomonadati</taxon>
        <taxon>Pseudomonadota</taxon>
        <taxon>Betaproteobacteria</taxon>
        <taxon>Burkholderiales</taxon>
        <taxon>Burkholderiaceae</taxon>
        <taxon>Burkholderia</taxon>
    </lineage>
</organism>
<gene>
    <name evidence="1" type="ORF">NYZ96_06960</name>
</gene>
<dbReference type="AlphaFoldDB" id="A0AB38TUH2"/>
<proteinExistence type="predicted"/>
<protein>
    <submittedName>
        <fullName evidence="1">Uncharacterized protein</fullName>
    </submittedName>
</protein>
<reference evidence="1" key="1">
    <citation type="submission" date="2022-09" db="EMBL/GenBank/DDBJ databases">
        <title>Genomic of Burkholderia gladioli.</title>
        <authorList>
            <person name="Wu H."/>
        </authorList>
    </citation>
    <scope>NUCLEOTIDE SEQUENCE</scope>
    <source>
        <strain evidence="1">ZN-S4</strain>
    </source>
</reference>
<accession>A0AB38TUH2</accession>
<name>A0AB38TUH2_BURGA</name>